<organism evidence="1 2">
    <name type="scientific">Leptospira barantonii</name>
    <dbReference type="NCBI Taxonomy" id="2023184"/>
    <lineage>
        <taxon>Bacteria</taxon>
        <taxon>Pseudomonadati</taxon>
        <taxon>Spirochaetota</taxon>
        <taxon>Spirochaetia</taxon>
        <taxon>Leptospirales</taxon>
        <taxon>Leptospiraceae</taxon>
        <taxon>Leptospira</taxon>
    </lineage>
</organism>
<evidence type="ECO:0000313" key="2">
    <source>
        <dbReference type="Proteomes" id="UP000298429"/>
    </source>
</evidence>
<sequence>MADLSQSRFDRKRILRFYCKRIFEFALSCGYEGERGRGNGKNSPFLLGRNLGRITKRLGRSRSQKRARLENKNGLQFGERVVYRNQKRI</sequence>
<name>A0A5F2B050_9LEPT</name>
<reference evidence="1 2" key="1">
    <citation type="journal article" date="2019" name="PLoS Negl. Trop. Dis.">
        <title>Revisiting the worldwide diversity of Leptospira species in the environment.</title>
        <authorList>
            <person name="Vincent A.T."/>
            <person name="Schiettekatte O."/>
            <person name="Bourhy P."/>
            <person name="Veyrier F.J."/>
            <person name="Picardeau M."/>
        </authorList>
    </citation>
    <scope>NUCLEOTIDE SEQUENCE [LARGE SCALE GENOMIC DNA]</scope>
    <source>
        <strain evidence="1 2">201702444</strain>
    </source>
</reference>
<dbReference type="Proteomes" id="UP000298429">
    <property type="component" value="Unassembled WGS sequence"/>
</dbReference>
<comment type="caution">
    <text evidence="1">The sequence shown here is derived from an EMBL/GenBank/DDBJ whole genome shotgun (WGS) entry which is preliminary data.</text>
</comment>
<gene>
    <name evidence="1" type="ORF">EHQ76_15165</name>
</gene>
<dbReference type="EMBL" id="RQGN01000083">
    <property type="protein sequence ID" value="TGL97471.1"/>
    <property type="molecule type" value="Genomic_DNA"/>
</dbReference>
<dbReference type="AlphaFoldDB" id="A0A5F2B050"/>
<accession>A0A5F2B050</accession>
<protein>
    <submittedName>
        <fullName evidence="1">Uncharacterized protein</fullName>
    </submittedName>
</protein>
<evidence type="ECO:0000313" key="1">
    <source>
        <dbReference type="EMBL" id="TGL97471.1"/>
    </source>
</evidence>
<proteinExistence type="predicted"/>